<dbReference type="EMBL" id="BMAT01001548">
    <property type="protein sequence ID" value="GFR87985.1"/>
    <property type="molecule type" value="Genomic_DNA"/>
</dbReference>
<dbReference type="GO" id="GO:0032264">
    <property type="term" value="P:IMP salvage"/>
    <property type="evidence" value="ECO:0007669"/>
    <property type="project" value="InterPro"/>
</dbReference>
<feature type="region of interest" description="Disordered" evidence="3">
    <location>
        <begin position="55"/>
        <end position="85"/>
    </location>
</feature>
<evidence type="ECO:0000313" key="4">
    <source>
        <dbReference type="EMBL" id="GFR87985.1"/>
    </source>
</evidence>
<gene>
    <name evidence="4" type="ORF">ElyMa_000759400</name>
</gene>
<accession>A0AAV4GS59</accession>
<evidence type="ECO:0000313" key="5">
    <source>
        <dbReference type="Proteomes" id="UP000762676"/>
    </source>
</evidence>
<feature type="compositionally biased region" description="Gly residues" evidence="3">
    <location>
        <begin position="216"/>
        <end position="228"/>
    </location>
</feature>
<dbReference type="Proteomes" id="UP000762676">
    <property type="component" value="Unassembled WGS sequence"/>
</dbReference>
<organism evidence="4 5">
    <name type="scientific">Elysia marginata</name>
    <dbReference type="NCBI Taxonomy" id="1093978"/>
    <lineage>
        <taxon>Eukaryota</taxon>
        <taxon>Metazoa</taxon>
        <taxon>Spiralia</taxon>
        <taxon>Lophotrochozoa</taxon>
        <taxon>Mollusca</taxon>
        <taxon>Gastropoda</taxon>
        <taxon>Heterobranchia</taxon>
        <taxon>Euthyneura</taxon>
        <taxon>Panpulmonata</taxon>
        <taxon>Sacoglossa</taxon>
        <taxon>Placobranchoidea</taxon>
        <taxon>Plakobranchidae</taxon>
        <taxon>Elysia</taxon>
    </lineage>
</organism>
<feature type="compositionally biased region" description="Polar residues" evidence="3">
    <location>
        <begin position="179"/>
        <end position="200"/>
    </location>
</feature>
<feature type="region of interest" description="Disordered" evidence="3">
    <location>
        <begin position="179"/>
        <end position="228"/>
    </location>
</feature>
<name>A0AAV4GS59_9GAST</name>
<feature type="coiled-coil region" evidence="2">
    <location>
        <begin position="4"/>
        <end position="33"/>
    </location>
</feature>
<proteinExistence type="inferred from homology"/>
<protein>
    <submittedName>
        <fullName evidence="4">AMP deaminase 2-like</fullName>
    </submittedName>
</protein>
<feature type="compositionally biased region" description="Basic and acidic residues" evidence="3">
    <location>
        <begin position="58"/>
        <end position="68"/>
    </location>
</feature>
<keyword evidence="2" id="KW-0175">Coiled coil</keyword>
<evidence type="ECO:0000256" key="1">
    <source>
        <dbReference type="ARBA" id="ARBA00006676"/>
    </source>
</evidence>
<dbReference type="AlphaFoldDB" id="A0AAV4GS59"/>
<keyword evidence="5" id="KW-1185">Reference proteome</keyword>
<dbReference type="GO" id="GO:0003876">
    <property type="term" value="F:AMP deaminase activity"/>
    <property type="evidence" value="ECO:0007669"/>
    <property type="project" value="InterPro"/>
</dbReference>
<comment type="similarity">
    <text evidence="1">Belongs to the metallo-dependent hydrolases superfamily. Adenosine and AMP deaminases family.</text>
</comment>
<evidence type="ECO:0000256" key="3">
    <source>
        <dbReference type="SAM" id="MobiDB-lite"/>
    </source>
</evidence>
<comment type="caution">
    <text evidence="4">The sequence shown here is derived from an EMBL/GenBank/DDBJ whole genome shotgun (WGS) entry which is preliminary data.</text>
</comment>
<dbReference type="InterPro" id="IPR006329">
    <property type="entry name" value="AMPD"/>
</dbReference>
<evidence type="ECO:0000256" key="2">
    <source>
        <dbReference type="SAM" id="Coils"/>
    </source>
</evidence>
<dbReference type="Pfam" id="PF19326">
    <property type="entry name" value="AMP_deaminase"/>
    <property type="match status" value="1"/>
</dbReference>
<sequence length="357" mass="39496">MTHRKHLKDKINQAQVQEKKQQLELQAMSLDSKQSIGYTQSLILSMASNDHLNNCKVDQTDGMKRRSSDGNNHSPPFSPTHAKLPRHFPNADLDEELMKAGESLHQSVLSEDSAPARFELPRYPIQEKENREYFERQLSHRKKLDEANDQNFLLKYKFYFPPPDSMLVISVPANSQSHATQPYSLEQSGNTALSGAQHNAASERPPGKQRSLSHSGSGGGSGGLGGVQNHGSCKEAAHLLRTDSIIPREVATELEEELDMLPDFQRISISGEDTSGVPFKDLQVASKMLVRALMLREKYMILSGQTFPQVTGRFLASLDGDEAFDAISANLSKVTSLEGKAVDFGQAGLEKNDQISH</sequence>
<reference evidence="4 5" key="1">
    <citation type="journal article" date="2021" name="Elife">
        <title>Chloroplast acquisition without the gene transfer in kleptoplastic sea slugs, Plakobranchus ocellatus.</title>
        <authorList>
            <person name="Maeda T."/>
            <person name="Takahashi S."/>
            <person name="Yoshida T."/>
            <person name="Shimamura S."/>
            <person name="Takaki Y."/>
            <person name="Nagai Y."/>
            <person name="Toyoda A."/>
            <person name="Suzuki Y."/>
            <person name="Arimoto A."/>
            <person name="Ishii H."/>
            <person name="Satoh N."/>
            <person name="Nishiyama T."/>
            <person name="Hasebe M."/>
            <person name="Maruyama T."/>
            <person name="Minagawa J."/>
            <person name="Obokata J."/>
            <person name="Shigenobu S."/>
        </authorList>
    </citation>
    <scope>NUCLEOTIDE SEQUENCE [LARGE SCALE GENOMIC DNA]</scope>
</reference>